<evidence type="ECO:0000313" key="1">
    <source>
        <dbReference type="EMBL" id="KAJ8885206.1"/>
    </source>
</evidence>
<sequence>MAWTKHSVEDEILYTGLVIIPRHVASPCQPLAVLEPGYPCLALCLLDPVTGLTLHYNQGKIFIKKLEIFWPIVGYKANTSIAIKEKIFKNPKINIGFKYRQLLEKEVSVGTTVFNFDIKDQFNNLQSDKPDIVIVGFLTNKNNRAEIEIFPKENWNLEIDNYLCFKMFLAFNDFRNSRTKLDSIYRNNELFIRQLHTIMAISVILPGAPDIAGRCCVSRRDEVSSRVVRRRPMLTWTAAPYKSAPRDVTHNWDTASLAVSWVTAGRNSSPPPCGHEVLAAVPSFCGLIAGHVPVLANCTGHWGSPPPMRFVGAVRAGRLAALAVTAAACAAFLLAPSMCNLPVLGSDPHHWLSGGVDHPGSALPPPPPTFAVSYIHDTPSIASSLISSMIIAVVIVSKSLDSMFGKLASGLDALDYISCIERHEEGEDPNELVDRLRYHQAIAHTSHNPTDETLHNKIAKLKKEIARLSISQHENQDQTPQP</sequence>
<organism evidence="1 2">
    <name type="scientific">Dryococelus australis</name>
    <dbReference type="NCBI Taxonomy" id="614101"/>
    <lineage>
        <taxon>Eukaryota</taxon>
        <taxon>Metazoa</taxon>
        <taxon>Ecdysozoa</taxon>
        <taxon>Arthropoda</taxon>
        <taxon>Hexapoda</taxon>
        <taxon>Insecta</taxon>
        <taxon>Pterygota</taxon>
        <taxon>Neoptera</taxon>
        <taxon>Polyneoptera</taxon>
        <taxon>Phasmatodea</taxon>
        <taxon>Verophasmatodea</taxon>
        <taxon>Anareolatae</taxon>
        <taxon>Phasmatidae</taxon>
        <taxon>Eurycanthinae</taxon>
        <taxon>Dryococelus</taxon>
    </lineage>
</organism>
<proteinExistence type="predicted"/>
<dbReference type="Proteomes" id="UP001159363">
    <property type="component" value="Chromosome X"/>
</dbReference>
<comment type="caution">
    <text evidence="1">The sequence shown here is derived from an EMBL/GenBank/DDBJ whole genome shotgun (WGS) entry which is preliminary data.</text>
</comment>
<keyword evidence="2" id="KW-1185">Reference proteome</keyword>
<protein>
    <submittedName>
        <fullName evidence="1">Uncharacterized protein</fullName>
    </submittedName>
</protein>
<gene>
    <name evidence="1" type="ORF">PR048_011402</name>
</gene>
<dbReference type="EMBL" id="JARBHB010000004">
    <property type="protein sequence ID" value="KAJ8885206.1"/>
    <property type="molecule type" value="Genomic_DNA"/>
</dbReference>
<accession>A0ABQ9HLH4</accession>
<reference evidence="1 2" key="1">
    <citation type="submission" date="2023-02" db="EMBL/GenBank/DDBJ databases">
        <title>LHISI_Scaffold_Assembly.</title>
        <authorList>
            <person name="Stuart O.P."/>
            <person name="Cleave R."/>
            <person name="Magrath M.J.L."/>
            <person name="Mikheyev A.S."/>
        </authorList>
    </citation>
    <scope>NUCLEOTIDE SEQUENCE [LARGE SCALE GENOMIC DNA]</scope>
    <source>
        <strain evidence="1">Daus_M_001</strain>
        <tissue evidence="1">Leg muscle</tissue>
    </source>
</reference>
<evidence type="ECO:0000313" key="2">
    <source>
        <dbReference type="Proteomes" id="UP001159363"/>
    </source>
</evidence>
<name>A0ABQ9HLH4_9NEOP</name>